<keyword evidence="3 10" id="KW-0813">Transport</keyword>
<keyword evidence="4" id="KW-1134">Transmembrane beta strand</keyword>
<dbReference type="GO" id="GO:0009279">
    <property type="term" value="C:cell outer membrane"/>
    <property type="evidence" value="ECO:0007669"/>
    <property type="project" value="UniProtKB-SubCell"/>
</dbReference>
<organism evidence="14 15">
    <name type="scientific">Candidatus Brocadia sapporoensis</name>
    <dbReference type="NCBI Taxonomy" id="392547"/>
    <lineage>
        <taxon>Bacteria</taxon>
        <taxon>Pseudomonadati</taxon>
        <taxon>Planctomycetota</taxon>
        <taxon>Candidatus Brocadiia</taxon>
        <taxon>Candidatus Brocadiales</taxon>
        <taxon>Candidatus Brocadiaceae</taxon>
        <taxon>Candidatus Brocadia</taxon>
    </lineage>
</organism>
<sequence>MGDLLMDKCIFLTGVIILLFFGGCKETQIRQSDFVPFKAPVTLSTTTEEVGRKPWEFEISPKKEVPDEKKEGMPEEFLYKEELKKPEPAIRKPEYTGEKIDIAFNFDNAELKDVLQIILGEILNMNYILDKRVGGTINLHATGQVYKEELISMLNTLLYVYDFAIMKDGDLYRILPKSETRSETNIVVYGDKIPPYDKNIIIQIVPLQYENPKNLNATLRPFMTSVGNIVTHGDAPFIVIVEAASNMEKLLTLVKTFDMPFFAGKAMKFYNLKYADGKNVAKDLTALAQSLGAKAGAEGELSFIPFSDSNKILVVTKMPDFLPKIDLWIKNIDVPPSELEEDAKVYVYKVQHQKAETIVPVLTQIYSEKMAAQPKVTGKKQPEAMKVVADPKTNTVVVKALPTDYRAIKMIIEAIDATPQQVFLEALILEIGIDDSLEYKSEWTLNAGSLKLFQLFTPEQKQLAREAGKPTLFYSKGSFSLLMNILASNKKVKLLSAPHILVRDEQPAHIQVGEEVPIKTATTQQQGTTYVLQQIQYRDTGIILTVTPHIAENDYITLDIKQEVSNADKTTTGVNDSPTFTTRQAETSLVVKSSYTISLGGIIQQSDEKSISKVPLLGDIPLVGNLFKATSIKNVRRELLMLITPYIANNAEEADVLTNAFQKKLKEIEPLVTQGVDEVKKYESQE</sequence>
<evidence type="ECO:0000256" key="1">
    <source>
        <dbReference type="ARBA" id="ARBA00004442"/>
    </source>
</evidence>
<dbReference type="Pfam" id="PF21305">
    <property type="entry name" value="type_II_gspD_N0"/>
    <property type="match status" value="1"/>
</dbReference>
<evidence type="ECO:0000256" key="4">
    <source>
        <dbReference type="ARBA" id="ARBA00022452"/>
    </source>
</evidence>
<dbReference type="InterPro" id="IPR050810">
    <property type="entry name" value="Bact_Secretion_Sys_Channel"/>
</dbReference>
<name>A0A1V6LY20_9BACT</name>
<keyword evidence="9" id="KW-0998">Cell outer membrane</keyword>
<dbReference type="AlphaFoldDB" id="A0A1V6LY20"/>
<evidence type="ECO:0000256" key="3">
    <source>
        <dbReference type="ARBA" id="ARBA00022448"/>
    </source>
</evidence>
<keyword evidence="8" id="KW-0472">Membrane</keyword>
<protein>
    <submittedName>
        <fullName evidence="14">Type II secretion system protein GspD</fullName>
    </submittedName>
</protein>
<evidence type="ECO:0000256" key="8">
    <source>
        <dbReference type="ARBA" id="ARBA00023136"/>
    </source>
</evidence>
<feature type="domain" description="GspD-like N0" evidence="13">
    <location>
        <begin position="105"/>
        <end position="174"/>
    </location>
</feature>
<dbReference type="Gene3D" id="3.30.1370.120">
    <property type="match status" value="3"/>
</dbReference>
<dbReference type="InterPro" id="IPR004846">
    <property type="entry name" value="T2SS/T3SS_dom"/>
</dbReference>
<dbReference type="Proteomes" id="UP000242219">
    <property type="component" value="Unassembled WGS sequence"/>
</dbReference>
<dbReference type="Pfam" id="PF03958">
    <property type="entry name" value="Secretin_N"/>
    <property type="match status" value="1"/>
</dbReference>
<comment type="similarity">
    <text evidence="2">Belongs to the bacterial secretin family. GSP D subfamily.</text>
</comment>
<dbReference type="InterPro" id="IPR001775">
    <property type="entry name" value="GspD/PilQ"/>
</dbReference>
<evidence type="ECO:0000256" key="5">
    <source>
        <dbReference type="ARBA" id="ARBA00022692"/>
    </source>
</evidence>
<dbReference type="PRINTS" id="PR00811">
    <property type="entry name" value="BCTERIALGSPD"/>
</dbReference>
<keyword evidence="5" id="KW-0812">Transmembrane</keyword>
<evidence type="ECO:0000259" key="12">
    <source>
        <dbReference type="Pfam" id="PF03958"/>
    </source>
</evidence>
<dbReference type="Pfam" id="PF00263">
    <property type="entry name" value="Secretin"/>
    <property type="match status" value="1"/>
</dbReference>
<dbReference type="InterPro" id="IPR038591">
    <property type="entry name" value="NolW-like_sf"/>
</dbReference>
<gene>
    <name evidence="14" type="ORF">BIY37_10605</name>
</gene>
<dbReference type="EMBL" id="MJUW02000108">
    <property type="protein sequence ID" value="OQD45042.1"/>
    <property type="molecule type" value="Genomic_DNA"/>
</dbReference>
<reference evidence="14 15" key="1">
    <citation type="journal article" date="2016" name="Genome Announc.">
        <title>Draft Genome Sequence of the Anaerobic Ammonium-Oxidizing Bacterium 'Candidatus Brocadia sp. 40'.</title>
        <authorList>
            <person name="Ali M."/>
            <person name="Haroon M.F."/>
            <person name="Narita Y."/>
            <person name="Zhang L."/>
            <person name="Rangel Shaw D."/>
            <person name="Okabe S."/>
            <person name="Saikaly P.E."/>
        </authorList>
    </citation>
    <scope>NUCLEOTIDE SEQUENCE [LARGE SCALE GENOMIC DNA]</scope>
    <source>
        <strain evidence="14 15">40</strain>
    </source>
</reference>
<evidence type="ECO:0000256" key="7">
    <source>
        <dbReference type="ARBA" id="ARBA00022927"/>
    </source>
</evidence>
<dbReference type="PANTHER" id="PTHR30332:SF24">
    <property type="entry name" value="SECRETIN GSPD-RELATED"/>
    <property type="match status" value="1"/>
</dbReference>
<evidence type="ECO:0000313" key="15">
    <source>
        <dbReference type="Proteomes" id="UP000242219"/>
    </source>
</evidence>
<comment type="caution">
    <text evidence="14">The sequence shown here is derived from an EMBL/GenBank/DDBJ whole genome shotgun (WGS) entry which is preliminary data.</text>
</comment>
<keyword evidence="6" id="KW-0732">Signal</keyword>
<evidence type="ECO:0000256" key="2">
    <source>
        <dbReference type="ARBA" id="ARBA00006980"/>
    </source>
</evidence>
<keyword evidence="7" id="KW-0653">Protein transport</keyword>
<keyword evidence="15" id="KW-1185">Reference proteome</keyword>
<accession>A0A1V6LY20</accession>
<dbReference type="NCBIfam" id="TIGR02517">
    <property type="entry name" value="type_II_gspD"/>
    <property type="match status" value="1"/>
</dbReference>
<evidence type="ECO:0000256" key="6">
    <source>
        <dbReference type="ARBA" id="ARBA00022729"/>
    </source>
</evidence>
<dbReference type="InterPro" id="IPR049371">
    <property type="entry name" value="GspD-like_N0"/>
</dbReference>
<dbReference type="GO" id="GO:0015627">
    <property type="term" value="C:type II protein secretion system complex"/>
    <property type="evidence" value="ECO:0007669"/>
    <property type="project" value="InterPro"/>
</dbReference>
<feature type="domain" description="Type II/III secretion system secretin-like" evidence="11">
    <location>
        <begin position="486"/>
        <end position="648"/>
    </location>
</feature>
<proteinExistence type="inferred from homology"/>
<evidence type="ECO:0000256" key="10">
    <source>
        <dbReference type="RuleBase" id="RU004004"/>
    </source>
</evidence>
<evidence type="ECO:0000259" key="13">
    <source>
        <dbReference type="Pfam" id="PF21305"/>
    </source>
</evidence>
<feature type="domain" description="NolW-like" evidence="12">
    <location>
        <begin position="346"/>
        <end position="421"/>
    </location>
</feature>
<evidence type="ECO:0000313" key="14">
    <source>
        <dbReference type="EMBL" id="OQD45042.1"/>
    </source>
</evidence>
<dbReference type="InterPro" id="IPR013356">
    <property type="entry name" value="T2SS_GspD"/>
</dbReference>
<dbReference type="GO" id="GO:0015628">
    <property type="term" value="P:protein secretion by the type II secretion system"/>
    <property type="evidence" value="ECO:0007669"/>
    <property type="project" value="InterPro"/>
</dbReference>
<comment type="subcellular location">
    <subcellularLocation>
        <location evidence="1 10">Cell outer membrane</location>
    </subcellularLocation>
</comment>
<evidence type="ECO:0000256" key="9">
    <source>
        <dbReference type="ARBA" id="ARBA00023237"/>
    </source>
</evidence>
<dbReference type="PANTHER" id="PTHR30332">
    <property type="entry name" value="PROBABLE GENERAL SECRETION PATHWAY PROTEIN D"/>
    <property type="match status" value="1"/>
</dbReference>
<evidence type="ECO:0000259" key="11">
    <source>
        <dbReference type="Pfam" id="PF00263"/>
    </source>
</evidence>
<dbReference type="InterPro" id="IPR005644">
    <property type="entry name" value="NolW-like"/>
</dbReference>